<dbReference type="EMBL" id="CP068570">
    <property type="protein sequence ID" value="QQZ51558.1"/>
    <property type="molecule type" value="Genomic_DNA"/>
</dbReference>
<keyword evidence="2 5" id="KW-0812">Transmembrane</keyword>
<evidence type="ECO:0000256" key="1">
    <source>
        <dbReference type="ARBA" id="ARBA00004141"/>
    </source>
</evidence>
<feature type="transmembrane region" description="Helical" evidence="5">
    <location>
        <begin position="115"/>
        <end position="133"/>
    </location>
</feature>
<organism evidence="7">
    <name type="scientific">Phenylobacterium glaciei</name>
    <dbReference type="NCBI Taxonomy" id="2803784"/>
    <lineage>
        <taxon>Bacteria</taxon>
        <taxon>Pseudomonadati</taxon>
        <taxon>Pseudomonadota</taxon>
        <taxon>Alphaproteobacteria</taxon>
        <taxon>Caulobacterales</taxon>
        <taxon>Caulobacteraceae</taxon>
        <taxon>Phenylobacterium</taxon>
    </lineage>
</organism>
<feature type="domain" description="O-antigen ligase-related" evidence="6">
    <location>
        <begin position="37"/>
        <end position="136"/>
    </location>
</feature>
<feature type="transmembrane region" description="Helical" evidence="5">
    <location>
        <begin position="77"/>
        <end position="95"/>
    </location>
</feature>
<dbReference type="GO" id="GO:0016874">
    <property type="term" value="F:ligase activity"/>
    <property type="evidence" value="ECO:0007669"/>
    <property type="project" value="UniProtKB-KW"/>
</dbReference>
<dbReference type="GO" id="GO:0016020">
    <property type="term" value="C:membrane"/>
    <property type="evidence" value="ECO:0007669"/>
    <property type="project" value="UniProtKB-SubCell"/>
</dbReference>
<feature type="transmembrane region" description="Helical" evidence="5">
    <location>
        <begin position="27"/>
        <end position="46"/>
    </location>
</feature>
<evidence type="ECO:0000256" key="3">
    <source>
        <dbReference type="ARBA" id="ARBA00022989"/>
    </source>
</evidence>
<reference evidence="7" key="1">
    <citation type="submission" date="2021-01" db="EMBL/GenBank/DDBJ databases">
        <title>Genome sequence of Phenylobacterium sp. 20VBR1 isolated from a valley glaceir, Ny-Alesund, Svalbard.</title>
        <authorList>
            <person name="Thomas F.A."/>
            <person name="Krishnan K.P."/>
            <person name="Sinha R.K."/>
        </authorList>
    </citation>
    <scope>NUCLEOTIDE SEQUENCE</scope>
    <source>
        <strain evidence="7">20VBR1</strain>
    </source>
</reference>
<dbReference type="Pfam" id="PF04932">
    <property type="entry name" value="Wzy_C"/>
    <property type="match status" value="1"/>
</dbReference>
<proteinExistence type="predicted"/>
<feature type="transmembrane region" description="Helical" evidence="5">
    <location>
        <begin position="52"/>
        <end position="70"/>
    </location>
</feature>
<dbReference type="AlphaFoldDB" id="A0A974SAC0"/>
<evidence type="ECO:0000256" key="2">
    <source>
        <dbReference type="ARBA" id="ARBA00022692"/>
    </source>
</evidence>
<dbReference type="InterPro" id="IPR007016">
    <property type="entry name" value="O-antigen_ligase-rel_domated"/>
</dbReference>
<name>A0A974SAC0_9CAUL</name>
<sequence>MLGLLSLGTLQDRFQRLDLRSSGLTDYGLLAVSVCSALAAFGACVLTQSRTSLFLSLILGAILVVVEWRNRRRPSRILAASVIAVLLGGLGFGASQIASRWDSLLADAGVRVDAYGHYLSALMASPLFGYGWARSRPSMSPCSPRNWRRRCGTMAPPIRPSSSQPSKAGAIRLLHLRRACDDGHRHPPRRIRAAWHGVPGDRRVGRGGAGRDLLLCGHRS</sequence>
<protein>
    <submittedName>
        <fullName evidence="7">O-antigen ligase family protein</fullName>
    </submittedName>
</protein>
<keyword evidence="4 5" id="KW-0472">Membrane</keyword>
<accession>A0A974SAC0</accession>
<keyword evidence="3 5" id="KW-1133">Transmembrane helix</keyword>
<evidence type="ECO:0000259" key="6">
    <source>
        <dbReference type="Pfam" id="PF04932"/>
    </source>
</evidence>
<comment type="subcellular location">
    <subcellularLocation>
        <location evidence="1">Membrane</location>
        <topology evidence="1">Multi-pass membrane protein</topology>
    </subcellularLocation>
</comment>
<evidence type="ECO:0000313" key="7">
    <source>
        <dbReference type="EMBL" id="QQZ51558.1"/>
    </source>
</evidence>
<evidence type="ECO:0000256" key="5">
    <source>
        <dbReference type="SAM" id="Phobius"/>
    </source>
</evidence>
<gene>
    <name evidence="7" type="ORF">JKL49_11545</name>
</gene>
<keyword evidence="7" id="KW-0436">Ligase</keyword>
<evidence type="ECO:0000256" key="4">
    <source>
        <dbReference type="ARBA" id="ARBA00023136"/>
    </source>
</evidence>